<keyword evidence="2" id="KW-1185">Reference proteome</keyword>
<organism evidence="1 2">
    <name type="scientific">Vigna mungo</name>
    <name type="common">Black gram</name>
    <name type="synonym">Phaseolus mungo</name>
    <dbReference type="NCBI Taxonomy" id="3915"/>
    <lineage>
        <taxon>Eukaryota</taxon>
        <taxon>Viridiplantae</taxon>
        <taxon>Streptophyta</taxon>
        <taxon>Embryophyta</taxon>
        <taxon>Tracheophyta</taxon>
        <taxon>Spermatophyta</taxon>
        <taxon>Magnoliopsida</taxon>
        <taxon>eudicotyledons</taxon>
        <taxon>Gunneridae</taxon>
        <taxon>Pentapetalae</taxon>
        <taxon>rosids</taxon>
        <taxon>fabids</taxon>
        <taxon>Fabales</taxon>
        <taxon>Fabaceae</taxon>
        <taxon>Papilionoideae</taxon>
        <taxon>50 kb inversion clade</taxon>
        <taxon>NPAAA clade</taxon>
        <taxon>indigoferoid/millettioid clade</taxon>
        <taxon>Phaseoleae</taxon>
        <taxon>Vigna</taxon>
    </lineage>
</organism>
<name>A0AAQ3NA56_VIGMU</name>
<accession>A0AAQ3NA56</accession>
<evidence type="ECO:0000313" key="1">
    <source>
        <dbReference type="EMBL" id="WVZ05245.1"/>
    </source>
</evidence>
<reference evidence="1 2" key="1">
    <citation type="journal article" date="2023" name="Life. Sci Alliance">
        <title>Evolutionary insights into 3D genome organization and epigenetic landscape of Vigna mungo.</title>
        <authorList>
            <person name="Junaid A."/>
            <person name="Singh B."/>
            <person name="Bhatia S."/>
        </authorList>
    </citation>
    <scope>NUCLEOTIDE SEQUENCE [LARGE SCALE GENOMIC DNA]</scope>
    <source>
        <strain evidence="1">Urdbean</strain>
    </source>
</reference>
<protein>
    <submittedName>
        <fullName evidence="1">Uncharacterized protein</fullName>
    </submittedName>
</protein>
<dbReference type="EMBL" id="CP144695">
    <property type="protein sequence ID" value="WVZ05245.1"/>
    <property type="molecule type" value="Genomic_DNA"/>
</dbReference>
<dbReference type="AlphaFoldDB" id="A0AAQ3NA56"/>
<dbReference type="Proteomes" id="UP001374535">
    <property type="component" value="Chromosome 6"/>
</dbReference>
<proteinExistence type="predicted"/>
<evidence type="ECO:0000313" key="2">
    <source>
        <dbReference type="Proteomes" id="UP001374535"/>
    </source>
</evidence>
<sequence>MFFTCESDSAEGEVLPNYSEGKEKGCGEKRTCQRLVFESGCLEPRILVLYCRCYHDSGSVSPSLLYDLVRIRREFKGCVKLKVYASFHYRMEKPNNIYTTIWGLTL</sequence>
<gene>
    <name evidence="1" type="ORF">V8G54_018591</name>
</gene>